<organism evidence="2 3">
    <name type="scientific">Williamsia marianensis</name>
    <dbReference type="NCBI Taxonomy" id="85044"/>
    <lineage>
        <taxon>Bacteria</taxon>
        <taxon>Bacillati</taxon>
        <taxon>Actinomycetota</taxon>
        <taxon>Actinomycetes</taxon>
        <taxon>Mycobacteriales</taxon>
        <taxon>Nocardiaceae</taxon>
        <taxon>Williamsia</taxon>
    </lineage>
</organism>
<dbReference type="Proteomes" id="UP000274762">
    <property type="component" value="Unassembled WGS sequence"/>
</dbReference>
<dbReference type="InterPro" id="IPR020311">
    <property type="entry name" value="Uncharacterised_Rv0898c"/>
</dbReference>
<accession>A0A315SFE3</accession>
<comment type="caution">
    <text evidence="2">The sequence shown here is derived from an EMBL/GenBank/DDBJ whole genome shotgun (WGS) entry which is preliminary data.</text>
</comment>
<dbReference type="Pfam" id="PF10944">
    <property type="entry name" value="DUF2630"/>
    <property type="match status" value="1"/>
</dbReference>
<dbReference type="AlphaFoldDB" id="A0A315SFE3"/>
<accession>A0A495K7K2</accession>
<reference evidence="2 3" key="1">
    <citation type="submission" date="2018-10" db="EMBL/GenBank/DDBJ databases">
        <title>Sequencing the genomes of 1000 actinobacteria strains.</title>
        <authorList>
            <person name="Klenk H.-P."/>
        </authorList>
    </citation>
    <scope>NUCLEOTIDE SEQUENCE [LARGE SCALE GENOMIC DNA]</scope>
    <source>
        <strain evidence="2 3">DSM 44343</strain>
    </source>
</reference>
<sequence length="99" mass="11200">MGGAELCANPRAPRIREMTSDKNLHTQITDLIAQEKELRDQVSSGEISPDDERSQLSDIEVQLDQCWDLLRQRDALRRAGKDPDDAEVRPPNVVEGYLN</sequence>
<dbReference type="EMBL" id="RBKV01000001">
    <property type="protein sequence ID" value="RKR96489.1"/>
    <property type="molecule type" value="Genomic_DNA"/>
</dbReference>
<gene>
    <name evidence="2" type="ORF">DFJ75_3339</name>
</gene>
<evidence type="ECO:0000313" key="3">
    <source>
        <dbReference type="Proteomes" id="UP000274762"/>
    </source>
</evidence>
<protein>
    <submittedName>
        <fullName evidence="2">Uncharacterized protein DUF2630</fullName>
    </submittedName>
</protein>
<evidence type="ECO:0000313" key="2">
    <source>
        <dbReference type="EMBL" id="RKR96489.1"/>
    </source>
</evidence>
<feature type="region of interest" description="Disordered" evidence="1">
    <location>
        <begin position="77"/>
        <end position="99"/>
    </location>
</feature>
<proteinExistence type="predicted"/>
<feature type="compositionally biased region" description="Basic and acidic residues" evidence="1">
    <location>
        <begin position="77"/>
        <end position="88"/>
    </location>
</feature>
<name>A0A315SFE3_WILMA</name>
<evidence type="ECO:0000256" key="1">
    <source>
        <dbReference type="SAM" id="MobiDB-lite"/>
    </source>
</evidence>
<feature type="region of interest" description="Disordered" evidence="1">
    <location>
        <begin position="37"/>
        <end position="56"/>
    </location>
</feature>